<dbReference type="NCBIfam" id="TIGR01727">
    <property type="entry name" value="oligo_HPY"/>
    <property type="match status" value="1"/>
</dbReference>
<evidence type="ECO:0000256" key="1">
    <source>
        <dbReference type="ARBA" id="ARBA00022448"/>
    </source>
</evidence>
<dbReference type="GO" id="GO:0005524">
    <property type="term" value="F:ATP binding"/>
    <property type="evidence" value="ECO:0007669"/>
    <property type="project" value="UniProtKB-KW"/>
</dbReference>
<proteinExistence type="predicted"/>
<sequence length="128" mass="13632">MYAGKIVESGSVDAIFYRSLHPYTVGLKNAMPSNKPGQAQQLTPIAGSPPDLFAPPAGCAYCPRCPHAMRICAVSEPVLQHLNLQGTDEAEHSHGEDSHHGSCWLHDGVAIANTTLPDQLHSYGSTDA</sequence>
<dbReference type="InterPro" id="IPR027417">
    <property type="entry name" value="P-loop_NTPase"/>
</dbReference>
<dbReference type="PANTHER" id="PTHR43067">
    <property type="entry name" value="OLIGOPEPTIDE/DIPEPTIDE ABC TRANSPORTER, ATPASE SUBUNIT"/>
    <property type="match status" value="1"/>
</dbReference>
<dbReference type="AlphaFoldDB" id="A0A2A4MM33"/>
<dbReference type="Pfam" id="PF08352">
    <property type="entry name" value="oligo_HPY"/>
    <property type="match status" value="1"/>
</dbReference>
<evidence type="ECO:0000259" key="4">
    <source>
        <dbReference type="Pfam" id="PF08352"/>
    </source>
</evidence>
<evidence type="ECO:0000313" key="5">
    <source>
        <dbReference type="EMBL" id="PCH60686.1"/>
    </source>
</evidence>
<accession>A0A2A4MM33</accession>
<dbReference type="PANTHER" id="PTHR43067:SF3">
    <property type="entry name" value="MALTOSE ABC TRANSPORTER, ATP-BINDING PROTEIN"/>
    <property type="match status" value="1"/>
</dbReference>
<dbReference type="EMBL" id="NVQR01000084">
    <property type="protein sequence ID" value="PCH60686.1"/>
    <property type="molecule type" value="Genomic_DNA"/>
</dbReference>
<keyword evidence="2" id="KW-0547">Nucleotide-binding</keyword>
<evidence type="ECO:0000313" key="6">
    <source>
        <dbReference type="Proteomes" id="UP000218172"/>
    </source>
</evidence>
<evidence type="ECO:0000256" key="2">
    <source>
        <dbReference type="ARBA" id="ARBA00022741"/>
    </source>
</evidence>
<dbReference type="Gene3D" id="3.40.50.300">
    <property type="entry name" value="P-loop containing nucleotide triphosphate hydrolases"/>
    <property type="match status" value="1"/>
</dbReference>
<reference evidence="6" key="1">
    <citation type="submission" date="2017-08" db="EMBL/GenBank/DDBJ databases">
        <title>A dynamic microbial community with high functional redundancy inhabits the cold, oxic subseafloor aquifer.</title>
        <authorList>
            <person name="Tully B.J."/>
            <person name="Wheat C.G."/>
            <person name="Glazer B.T."/>
            <person name="Huber J.A."/>
        </authorList>
    </citation>
    <scope>NUCLEOTIDE SEQUENCE [LARGE SCALE GENOMIC DNA]</scope>
</reference>
<keyword evidence="3" id="KW-0067">ATP-binding</keyword>
<protein>
    <recommendedName>
        <fullName evidence="4">Oligopeptide/dipeptide ABC transporter C-terminal domain-containing protein</fullName>
    </recommendedName>
</protein>
<name>A0A2A4MM33_9GAMM</name>
<feature type="domain" description="Oligopeptide/dipeptide ABC transporter C-terminal" evidence="4">
    <location>
        <begin position="7"/>
        <end position="72"/>
    </location>
</feature>
<evidence type="ECO:0000256" key="3">
    <source>
        <dbReference type="ARBA" id="ARBA00022840"/>
    </source>
</evidence>
<comment type="caution">
    <text evidence="5">The sequence shown here is derived from an EMBL/GenBank/DDBJ whole genome shotgun (WGS) entry which is preliminary data.</text>
</comment>
<dbReference type="GO" id="GO:0015833">
    <property type="term" value="P:peptide transport"/>
    <property type="evidence" value="ECO:0007669"/>
    <property type="project" value="InterPro"/>
</dbReference>
<gene>
    <name evidence="5" type="ORF">COC19_05560</name>
</gene>
<dbReference type="InterPro" id="IPR013563">
    <property type="entry name" value="Oligopep_ABC_C"/>
</dbReference>
<organism evidence="5 6">
    <name type="scientific">SAR86 cluster bacterium</name>
    <dbReference type="NCBI Taxonomy" id="2030880"/>
    <lineage>
        <taxon>Bacteria</taxon>
        <taxon>Pseudomonadati</taxon>
        <taxon>Pseudomonadota</taxon>
        <taxon>Gammaproteobacteria</taxon>
        <taxon>SAR86 cluster</taxon>
    </lineage>
</organism>
<dbReference type="Proteomes" id="UP000218172">
    <property type="component" value="Unassembled WGS sequence"/>
</dbReference>
<keyword evidence="1" id="KW-0813">Transport</keyword>